<feature type="region of interest" description="Disordered" evidence="14">
    <location>
        <begin position="102"/>
        <end position="144"/>
    </location>
</feature>
<keyword evidence="6" id="KW-0349">Heme</keyword>
<evidence type="ECO:0000256" key="13">
    <source>
        <dbReference type="ARBA" id="ARBA00023288"/>
    </source>
</evidence>
<dbReference type="GO" id="GO:0005576">
    <property type="term" value="C:extracellular region"/>
    <property type="evidence" value="ECO:0007669"/>
    <property type="project" value="UniProtKB-SubCell"/>
</dbReference>
<dbReference type="InterPro" id="IPR051735">
    <property type="entry name" value="CFEM_domain"/>
</dbReference>
<feature type="signal peptide" evidence="15">
    <location>
        <begin position="1"/>
        <end position="18"/>
    </location>
</feature>
<proteinExistence type="inferred from homology"/>
<keyword evidence="12" id="KW-0325">Glycoprotein</keyword>
<keyword evidence="11" id="KW-1015">Disulfide bond</keyword>
<evidence type="ECO:0000256" key="4">
    <source>
        <dbReference type="ARBA" id="ARBA00022475"/>
    </source>
</evidence>
<dbReference type="PANTHER" id="PTHR37928:SF2">
    <property type="entry name" value="GPI ANCHORED CFEM DOMAIN PROTEIN (AFU_ORTHOLOGUE AFUA_6G10580)"/>
    <property type="match status" value="1"/>
</dbReference>
<evidence type="ECO:0000256" key="9">
    <source>
        <dbReference type="ARBA" id="ARBA00023004"/>
    </source>
</evidence>
<feature type="domain" description="CFEM" evidence="16">
    <location>
        <begin position="2"/>
        <end position="112"/>
    </location>
</feature>
<evidence type="ECO:0000256" key="1">
    <source>
        <dbReference type="ARBA" id="ARBA00004609"/>
    </source>
</evidence>
<dbReference type="PROSITE" id="PS52012">
    <property type="entry name" value="CFEM"/>
    <property type="match status" value="1"/>
</dbReference>
<dbReference type="PANTHER" id="PTHR37928">
    <property type="entry name" value="CFEM DOMAIN PROTEIN (AFU_ORTHOLOGUE AFUA_6G14090)"/>
    <property type="match status" value="1"/>
</dbReference>
<comment type="caution">
    <text evidence="17">The sequence shown here is derived from an EMBL/GenBank/DDBJ whole genome shotgun (WGS) entry which is preliminary data.</text>
</comment>
<evidence type="ECO:0000256" key="15">
    <source>
        <dbReference type="SAM" id="SignalP"/>
    </source>
</evidence>
<evidence type="ECO:0000259" key="16">
    <source>
        <dbReference type="PROSITE" id="PS52012"/>
    </source>
</evidence>
<keyword evidence="10" id="KW-0472">Membrane</keyword>
<dbReference type="EMBL" id="JAACJN010000156">
    <property type="protein sequence ID" value="KAF5366147.1"/>
    <property type="molecule type" value="Genomic_DNA"/>
</dbReference>
<evidence type="ECO:0000256" key="7">
    <source>
        <dbReference type="ARBA" id="ARBA00022723"/>
    </source>
</evidence>
<keyword evidence="7" id="KW-0479">Metal-binding</keyword>
<feature type="chain" id="PRO_5034431586" description="CFEM domain-containing protein" evidence="15">
    <location>
        <begin position="19"/>
        <end position="174"/>
    </location>
</feature>
<dbReference type="InterPro" id="IPR008427">
    <property type="entry name" value="Extracellular_membr_CFEM_dom"/>
</dbReference>
<reference evidence="17 18" key="1">
    <citation type="journal article" date="2020" name="ISME J.">
        <title>Uncovering the hidden diversity of litter-decomposition mechanisms in mushroom-forming fungi.</title>
        <authorList>
            <person name="Floudas D."/>
            <person name="Bentzer J."/>
            <person name="Ahren D."/>
            <person name="Johansson T."/>
            <person name="Persson P."/>
            <person name="Tunlid A."/>
        </authorList>
    </citation>
    <scope>NUCLEOTIDE SEQUENCE [LARGE SCALE GENOMIC DNA]</scope>
    <source>
        <strain evidence="17 18">CBS 406.79</strain>
    </source>
</reference>
<dbReference type="GO" id="GO:0005886">
    <property type="term" value="C:plasma membrane"/>
    <property type="evidence" value="ECO:0007669"/>
    <property type="project" value="UniProtKB-SubCell"/>
</dbReference>
<keyword evidence="4" id="KW-1003">Cell membrane</keyword>
<keyword evidence="5" id="KW-0964">Secreted</keyword>
<keyword evidence="8 15" id="KW-0732">Signal</keyword>
<protein>
    <recommendedName>
        <fullName evidence="16">CFEM domain-containing protein</fullName>
    </recommendedName>
</protein>
<dbReference type="OrthoDB" id="3065412at2759"/>
<evidence type="ECO:0000256" key="3">
    <source>
        <dbReference type="ARBA" id="ARBA00010031"/>
    </source>
</evidence>
<evidence type="ECO:0000256" key="14">
    <source>
        <dbReference type="SAM" id="MobiDB-lite"/>
    </source>
</evidence>
<evidence type="ECO:0000256" key="8">
    <source>
        <dbReference type="ARBA" id="ARBA00022729"/>
    </source>
</evidence>
<evidence type="ECO:0000256" key="11">
    <source>
        <dbReference type="ARBA" id="ARBA00023157"/>
    </source>
</evidence>
<dbReference type="Proteomes" id="UP000518752">
    <property type="component" value="Unassembled WGS sequence"/>
</dbReference>
<gene>
    <name evidence="17" type="ORF">D9757_010958</name>
</gene>
<evidence type="ECO:0000256" key="2">
    <source>
        <dbReference type="ARBA" id="ARBA00004613"/>
    </source>
</evidence>
<keyword evidence="18" id="KW-1185">Reference proteome</keyword>
<dbReference type="AlphaFoldDB" id="A0A8H5GJP8"/>
<name>A0A8H5GJP8_9AGAR</name>
<keyword evidence="13" id="KW-0449">Lipoprotein</keyword>
<sequence length="174" mass="16824">MKCFAVISALSAITSTWASAVIARQSFPPCSQTCLTTADFGSCNPTDDTCLCNLPAFISSTATCIANSCSGNDLTEADAAAQQLCLAVGVTLTASSITITTGTSPSGSASISAPSATSPVSSTGSSSSGNSSPSGTSSTSPSSTSATSNGALSINAANTLTSLAVVGFVAAIVL</sequence>
<dbReference type="Pfam" id="PF05730">
    <property type="entry name" value="CFEM"/>
    <property type="match status" value="1"/>
</dbReference>
<comment type="subcellular location">
    <subcellularLocation>
        <location evidence="1">Cell membrane</location>
        <topology evidence="1">Lipid-anchor</topology>
        <topology evidence="1">GPI-anchor</topology>
    </subcellularLocation>
    <subcellularLocation>
        <location evidence="2">Secreted</location>
    </subcellularLocation>
</comment>
<comment type="similarity">
    <text evidence="3">Belongs to the RBT5 family.</text>
</comment>
<accession>A0A8H5GJP8</accession>
<evidence type="ECO:0000256" key="5">
    <source>
        <dbReference type="ARBA" id="ARBA00022525"/>
    </source>
</evidence>
<keyword evidence="9" id="KW-0408">Iron</keyword>
<evidence type="ECO:0000256" key="10">
    <source>
        <dbReference type="ARBA" id="ARBA00023136"/>
    </source>
</evidence>
<dbReference type="GO" id="GO:0046872">
    <property type="term" value="F:metal ion binding"/>
    <property type="evidence" value="ECO:0007669"/>
    <property type="project" value="UniProtKB-KW"/>
</dbReference>
<evidence type="ECO:0000256" key="6">
    <source>
        <dbReference type="ARBA" id="ARBA00022617"/>
    </source>
</evidence>
<organism evidence="17 18">
    <name type="scientific">Collybiopsis confluens</name>
    <dbReference type="NCBI Taxonomy" id="2823264"/>
    <lineage>
        <taxon>Eukaryota</taxon>
        <taxon>Fungi</taxon>
        <taxon>Dikarya</taxon>
        <taxon>Basidiomycota</taxon>
        <taxon>Agaricomycotina</taxon>
        <taxon>Agaricomycetes</taxon>
        <taxon>Agaricomycetidae</taxon>
        <taxon>Agaricales</taxon>
        <taxon>Marasmiineae</taxon>
        <taxon>Omphalotaceae</taxon>
        <taxon>Collybiopsis</taxon>
    </lineage>
</organism>
<evidence type="ECO:0000313" key="17">
    <source>
        <dbReference type="EMBL" id="KAF5366147.1"/>
    </source>
</evidence>
<evidence type="ECO:0000256" key="12">
    <source>
        <dbReference type="ARBA" id="ARBA00023180"/>
    </source>
</evidence>
<evidence type="ECO:0000313" key="18">
    <source>
        <dbReference type="Proteomes" id="UP000518752"/>
    </source>
</evidence>